<sequence length="112" mass="12382">MIIVRESGTTSDGLSMEIQVLKELLQDLENIRRGRLPDARALANAPLIDNWSLRYRNVPCLAGAISSHPRLGHAENGITSDLWILAPHHGFARTMSRFYNLGSPAKPKNGSH</sequence>
<accession>A0A839EHM4</accession>
<gene>
    <name evidence="1" type="ORF">FHW16_002001</name>
</gene>
<proteinExistence type="predicted"/>
<evidence type="ECO:0000313" key="2">
    <source>
        <dbReference type="Proteomes" id="UP000549052"/>
    </source>
</evidence>
<dbReference type="InterPro" id="IPR046574">
    <property type="entry name" value="DUF6634"/>
</dbReference>
<dbReference type="AlphaFoldDB" id="A0A839EHM4"/>
<dbReference type="Pfam" id="PF20339">
    <property type="entry name" value="DUF6634"/>
    <property type="match status" value="1"/>
</dbReference>
<reference evidence="1 2" key="1">
    <citation type="submission" date="2020-07" db="EMBL/GenBank/DDBJ databases">
        <title>Genomic Encyclopedia of Type Strains, Phase IV (KMG-V): Genome sequencing to study the core and pangenomes of soil and plant-associated prokaryotes.</title>
        <authorList>
            <person name="Whitman W."/>
        </authorList>
    </citation>
    <scope>NUCLEOTIDE SEQUENCE [LARGE SCALE GENOMIC DNA]</scope>
    <source>
        <strain evidence="1 2">AN3</strain>
    </source>
</reference>
<dbReference type="RefSeq" id="WP_182549010.1">
    <property type="nucleotide sequence ID" value="NZ_JACGXN010000002.1"/>
</dbReference>
<name>A0A839EHM4_9HYPH</name>
<dbReference type="Proteomes" id="UP000549052">
    <property type="component" value="Unassembled WGS sequence"/>
</dbReference>
<dbReference type="EMBL" id="JACGXN010000002">
    <property type="protein sequence ID" value="MBA8878289.1"/>
    <property type="molecule type" value="Genomic_DNA"/>
</dbReference>
<keyword evidence="2" id="KW-1185">Reference proteome</keyword>
<protein>
    <submittedName>
        <fullName evidence="1">Uncharacterized protein</fullName>
    </submittedName>
</protein>
<evidence type="ECO:0000313" key="1">
    <source>
        <dbReference type="EMBL" id="MBA8878289.1"/>
    </source>
</evidence>
<comment type="caution">
    <text evidence="1">The sequence shown here is derived from an EMBL/GenBank/DDBJ whole genome shotgun (WGS) entry which is preliminary data.</text>
</comment>
<organism evidence="1 2">
    <name type="scientific">Phyllobacterium myrsinacearum</name>
    <dbReference type="NCBI Taxonomy" id="28101"/>
    <lineage>
        <taxon>Bacteria</taxon>
        <taxon>Pseudomonadati</taxon>
        <taxon>Pseudomonadota</taxon>
        <taxon>Alphaproteobacteria</taxon>
        <taxon>Hyphomicrobiales</taxon>
        <taxon>Phyllobacteriaceae</taxon>
        <taxon>Phyllobacterium</taxon>
    </lineage>
</organism>